<comment type="caution">
    <text evidence="3">The sequence shown here is derived from an EMBL/GenBank/DDBJ whole genome shotgun (WGS) entry which is preliminary data.</text>
</comment>
<accession>A0A840RCU9</accession>
<dbReference type="RefSeq" id="WP_184098070.1">
    <property type="nucleotide sequence ID" value="NZ_JACHHN010000002.1"/>
</dbReference>
<sequence length="170" mass="18699">MKEHLSALIDGELEPAEFDHVLAQLHADPAMRNDWQDWHLVGDVMQQHPILSPDFMKSFSERLAAEPVVLVAAVASRRRRFMRRALAPLSAAASVAFLSVVGWQAFHGAYTGAPLGNPQMAAAKQQVVRVAATGTDNRFRAYLAAHHEDSGNPIDGRDIVYASFETQPTK</sequence>
<dbReference type="InterPro" id="IPR052383">
    <property type="entry name" value="Anti-sigma-E_RseA-like"/>
</dbReference>
<feature type="domain" description="Anti sigma-E protein RseA N-terminal" evidence="2">
    <location>
        <begin position="2"/>
        <end position="75"/>
    </location>
</feature>
<gene>
    <name evidence="3" type="ORF">HNQ50_000925</name>
</gene>
<dbReference type="AlphaFoldDB" id="A0A840RCU9"/>
<keyword evidence="1" id="KW-0812">Transmembrane</keyword>
<evidence type="ECO:0000313" key="3">
    <source>
        <dbReference type="EMBL" id="MBB5190203.1"/>
    </source>
</evidence>
<keyword evidence="4" id="KW-1185">Reference proteome</keyword>
<dbReference type="PANTHER" id="PTHR38104:SF1">
    <property type="entry name" value="ANTI-SIGMA-E FACTOR RSEA"/>
    <property type="match status" value="1"/>
</dbReference>
<keyword evidence="1" id="KW-1133">Transmembrane helix</keyword>
<dbReference type="InterPro" id="IPR036147">
    <property type="entry name" value="Anti-sigma_E_RseA_N_sf"/>
</dbReference>
<evidence type="ECO:0000256" key="1">
    <source>
        <dbReference type="SAM" id="Phobius"/>
    </source>
</evidence>
<dbReference type="Gene3D" id="1.10.10.880">
    <property type="entry name" value="Anti sigma-E protein RseA, N-terminal domain"/>
    <property type="match status" value="1"/>
</dbReference>
<protein>
    <submittedName>
        <fullName evidence="3">Sigma-E factor negative regulatory protein RseA</fullName>
    </submittedName>
</protein>
<organism evidence="3 4">
    <name type="scientific">Silvimonas terrae</name>
    <dbReference type="NCBI Taxonomy" id="300266"/>
    <lineage>
        <taxon>Bacteria</taxon>
        <taxon>Pseudomonadati</taxon>
        <taxon>Pseudomonadota</taxon>
        <taxon>Betaproteobacteria</taxon>
        <taxon>Neisseriales</taxon>
        <taxon>Chitinibacteraceae</taxon>
        <taxon>Silvimonas</taxon>
    </lineage>
</organism>
<dbReference type="CDD" id="cd16328">
    <property type="entry name" value="RseA_N"/>
    <property type="match status" value="1"/>
</dbReference>
<dbReference type="InterPro" id="IPR005572">
    <property type="entry name" value="Anti-sigma_E_RseA_N"/>
</dbReference>
<feature type="transmembrane region" description="Helical" evidence="1">
    <location>
        <begin position="85"/>
        <end position="106"/>
    </location>
</feature>
<name>A0A840RCU9_9NEIS</name>
<reference evidence="3 4" key="1">
    <citation type="submission" date="2020-08" db="EMBL/GenBank/DDBJ databases">
        <title>Genomic Encyclopedia of Type Strains, Phase IV (KMG-IV): sequencing the most valuable type-strain genomes for metagenomic binning, comparative biology and taxonomic classification.</title>
        <authorList>
            <person name="Goeker M."/>
        </authorList>
    </citation>
    <scope>NUCLEOTIDE SEQUENCE [LARGE SCALE GENOMIC DNA]</scope>
    <source>
        <strain evidence="3 4">DSM 18233</strain>
    </source>
</reference>
<dbReference type="EMBL" id="JACHHN010000002">
    <property type="protein sequence ID" value="MBB5190203.1"/>
    <property type="molecule type" value="Genomic_DNA"/>
</dbReference>
<dbReference type="Pfam" id="PF03872">
    <property type="entry name" value="RseA_N"/>
    <property type="match status" value="1"/>
</dbReference>
<evidence type="ECO:0000313" key="4">
    <source>
        <dbReference type="Proteomes" id="UP000543030"/>
    </source>
</evidence>
<dbReference type="GO" id="GO:0016989">
    <property type="term" value="F:sigma factor antagonist activity"/>
    <property type="evidence" value="ECO:0007669"/>
    <property type="project" value="InterPro"/>
</dbReference>
<dbReference type="SUPFAM" id="SSF89069">
    <property type="entry name" value="N-terminal, cytoplasmic domain of anti-sigmaE factor RseA"/>
    <property type="match status" value="1"/>
</dbReference>
<proteinExistence type="predicted"/>
<dbReference type="Proteomes" id="UP000543030">
    <property type="component" value="Unassembled WGS sequence"/>
</dbReference>
<keyword evidence="1" id="KW-0472">Membrane</keyword>
<dbReference type="PANTHER" id="PTHR38104">
    <property type="match status" value="1"/>
</dbReference>
<evidence type="ECO:0000259" key="2">
    <source>
        <dbReference type="Pfam" id="PF03872"/>
    </source>
</evidence>